<protein>
    <submittedName>
        <fullName evidence="2">Uncharacterized protein</fullName>
    </submittedName>
</protein>
<accession>A0ABU8N1C8</accession>
<gene>
    <name evidence="2" type="ORF">WCD41_06925</name>
</gene>
<evidence type="ECO:0000313" key="2">
    <source>
        <dbReference type="EMBL" id="MEJ2886180.1"/>
    </source>
</evidence>
<feature type="region of interest" description="Disordered" evidence="1">
    <location>
        <begin position="1"/>
        <end position="25"/>
    </location>
</feature>
<feature type="compositionally biased region" description="Basic and acidic residues" evidence="1">
    <location>
        <begin position="12"/>
        <end position="21"/>
    </location>
</feature>
<feature type="region of interest" description="Disordered" evidence="1">
    <location>
        <begin position="96"/>
        <end position="117"/>
    </location>
</feature>
<feature type="compositionally biased region" description="Low complexity" evidence="1">
    <location>
        <begin position="98"/>
        <end position="110"/>
    </location>
</feature>
<dbReference type="RefSeq" id="WP_337712668.1">
    <property type="nucleotide sequence ID" value="NZ_JBBEGL010000002.1"/>
</dbReference>
<name>A0ABU8N1C8_9PSEU</name>
<proteinExistence type="predicted"/>
<organism evidence="2 3">
    <name type="scientific">Actinomycetospora aeridis</name>
    <dbReference type="NCBI Taxonomy" id="3129231"/>
    <lineage>
        <taxon>Bacteria</taxon>
        <taxon>Bacillati</taxon>
        <taxon>Actinomycetota</taxon>
        <taxon>Actinomycetes</taxon>
        <taxon>Pseudonocardiales</taxon>
        <taxon>Pseudonocardiaceae</taxon>
        <taxon>Actinomycetospora</taxon>
    </lineage>
</organism>
<dbReference type="Proteomes" id="UP001370100">
    <property type="component" value="Unassembled WGS sequence"/>
</dbReference>
<comment type="caution">
    <text evidence="2">The sequence shown here is derived from an EMBL/GenBank/DDBJ whole genome shotgun (WGS) entry which is preliminary data.</text>
</comment>
<evidence type="ECO:0000313" key="3">
    <source>
        <dbReference type="Proteomes" id="UP001370100"/>
    </source>
</evidence>
<sequence length="117" mass="13086">MASNLSRRPPYRHRDDRDPRLYDLSPRPTCRLAPYGWTKAGQLAHRQRTLRALSALAFVAGMTYGRAEAEADAESQARERDLRRGLAERMAALHSELLADPRTAAAPTDAFPRQEAG</sequence>
<keyword evidence="3" id="KW-1185">Reference proteome</keyword>
<evidence type="ECO:0000256" key="1">
    <source>
        <dbReference type="SAM" id="MobiDB-lite"/>
    </source>
</evidence>
<dbReference type="EMBL" id="JBBEGL010000002">
    <property type="protein sequence ID" value="MEJ2886180.1"/>
    <property type="molecule type" value="Genomic_DNA"/>
</dbReference>
<reference evidence="2 3" key="1">
    <citation type="submission" date="2024-03" db="EMBL/GenBank/DDBJ databases">
        <title>Actinomycetospora sp. OC33-EN06, a novel actinomycete isolated from wild orchid (Aerides multiflora).</title>
        <authorList>
            <person name="Suriyachadkun C."/>
        </authorList>
    </citation>
    <scope>NUCLEOTIDE SEQUENCE [LARGE SCALE GENOMIC DNA]</scope>
    <source>
        <strain evidence="2 3">OC33-EN06</strain>
    </source>
</reference>